<feature type="chain" id="PRO_5045561286" evidence="1">
    <location>
        <begin position="21"/>
        <end position="426"/>
    </location>
</feature>
<dbReference type="EMBL" id="JAHFZB010000055">
    <property type="protein sequence ID" value="KAK6466604.1"/>
    <property type="molecule type" value="Genomic_DNA"/>
</dbReference>
<gene>
    <name evidence="3" type="ORF">HHUSO_G36062</name>
</gene>
<protein>
    <submittedName>
        <fullName evidence="3">PiggyBac transposable element-derived protein 4-like</fullName>
    </submittedName>
</protein>
<evidence type="ECO:0000259" key="2">
    <source>
        <dbReference type="Pfam" id="PF13843"/>
    </source>
</evidence>
<dbReference type="PANTHER" id="PTHR46599">
    <property type="entry name" value="PIGGYBAC TRANSPOSABLE ELEMENT-DERIVED PROTEIN 4"/>
    <property type="match status" value="1"/>
</dbReference>
<evidence type="ECO:0000256" key="1">
    <source>
        <dbReference type="SAM" id="SignalP"/>
    </source>
</evidence>
<proteinExistence type="predicted"/>
<dbReference type="Proteomes" id="UP001369086">
    <property type="component" value="Unassembled WGS sequence"/>
</dbReference>
<organism evidence="3 4">
    <name type="scientific">Huso huso</name>
    <name type="common">Beluga</name>
    <name type="synonym">Acipenser huso</name>
    <dbReference type="NCBI Taxonomy" id="61971"/>
    <lineage>
        <taxon>Eukaryota</taxon>
        <taxon>Metazoa</taxon>
        <taxon>Chordata</taxon>
        <taxon>Craniata</taxon>
        <taxon>Vertebrata</taxon>
        <taxon>Euteleostomi</taxon>
        <taxon>Actinopterygii</taxon>
        <taxon>Chondrostei</taxon>
        <taxon>Acipenseriformes</taxon>
        <taxon>Acipenseridae</taxon>
        <taxon>Huso</taxon>
    </lineage>
</organism>
<dbReference type="PANTHER" id="PTHR46599:SF3">
    <property type="entry name" value="PIGGYBAC TRANSPOSABLE ELEMENT-DERIVED PROTEIN 4"/>
    <property type="match status" value="1"/>
</dbReference>
<dbReference type="InterPro" id="IPR029526">
    <property type="entry name" value="PGBD"/>
</dbReference>
<evidence type="ECO:0000313" key="3">
    <source>
        <dbReference type="EMBL" id="KAK6466604.1"/>
    </source>
</evidence>
<accession>A0ABR0Y283</accession>
<keyword evidence="1" id="KW-0732">Signal</keyword>
<reference evidence="3 4" key="1">
    <citation type="submission" date="2021-05" db="EMBL/GenBank/DDBJ databases">
        <authorList>
            <person name="Zahm M."/>
            <person name="Klopp C."/>
            <person name="Cabau C."/>
            <person name="Kuhl H."/>
            <person name="Suciu R."/>
            <person name="Ciorpac M."/>
            <person name="Holostenco D."/>
            <person name="Gessner J."/>
            <person name="Wuertz S."/>
            <person name="Hohne C."/>
            <person name="Stock M."/>
            <person name="Gislard M."/>
            <person name="Lluch J."/>
            <person name="Milhes M."/>
            <person name="Lampietro C."/>
            <person name="Lopez Roques C."/>
            <person name="Donnadieu C."/>
            <person name="Du K."/>
            <person name="Schartl M."/>
            <person name="Guiguen Y."/>
        </authorList>
    </citation>
    <scope>NUCLEOTIDE SEQUENCE [LARGE SCALE GENOMIC DNA]</scope>
    <source>
        <strain evidence="3">Hh-F2</strain>
        <tissue evidence="3">Blood</tissue>
    </source>
</reference>
<dbReference type="Pfam" id="PF13843">
    <property type="entry name" value="DDE_Tnp_1_7"/>
    <property type="match status" value="1"/>
</dbReference>
<feature type="signal peptide" evidence="1">
    <location>
        <begin position="1"/>
        <end position="20"/>
    </location>
</feature>
<comment type="caution">
    <text evidence="3">The sequence shown here is derived from an EMBL/GenBank/DDBJ whole genome shotgun (WGS) entry which is preliminary data.</text>
</comment>
<sequence>MTRNRLRAVLGLWLNMGLVWKPDMKEYWNTKDALRATPGFARIMSRDKFLFCLANLHLNDNRKQEKKGKPGYDSLFKVRPVLDQVESLLTKYYVLNEFVSIDENLLGFKSRTSPKQYLPNRFGVKLWVLADSANGYVYKFKLHTGESNDTERETYDVVMSLMDGLLDKGHTLITDNLYTSVPLASTLTYQHNTQLVGTLRGNRKYLPTVPKCRVGEQVVYRSGRLLYTAVRQNTSHKKPLLLLSTRNIATEVKVRRAGKDVTVPECVEMYSRKTGGVDLADQKIYSYENERRSYKWYFKVFFSVINRLVLNSYILYQDTVQQCQQVESAVHLPPLSRRTFLASVIDDFCKNVRDNEKVAPIPPSLHSGCKLEKMKITKTSSGKKRQPEKDCRVCSDRNVKRTRTTYKCAACNIGVCRECFHKHSKK</sequence>
<feature type="domain" description="PiggyBac transposable element-derived protein" evidence="2">
    <location>
        <begin position="2"/>
        <end position="313"/>
    </location>
</feature>
<evidence type="ECO:0000313" key="4">
    <source>
        <dbReference type="Proteomes" id="UP001369086"/>
    </source>
</evidence>
<name>A0ABR0Y283_HUSHU</name>
<keyword evidence="4" id="KW-1185">Reference proteome</keyword>